<comment type="caution">
    <text evidence="4">The sequence shown here is derived from an EMBL/GenBank/DDBJ whole genome shotgun (WGS) entry which is preliminary data.</text>
</comment>
<evidence type="ECO:0000256" key="1">
    <source>
        <dbReference type="ARBA" id="ARBA00008950"/>
    </source>
</evidence>
<proteinExistence type="inferred from homology"/>
<dbReference type="EC" id="3.1.4.-" evidence="2"/>
<dbReference type="Gene3D" id="3.60.21.10">
    <property type="match status" value="1"/>
</dbReference>
<name>A0A1Y4LUG8_9FIRM</name>
<dbReference type="GO" id="GO:0046872">
    <property type="term" value="F:metal ion binding"/>
    <property type="evidence" value="ECO:0007669"/>
    <property type="project" value="UniProtKB-KW"/>
</dbReference>
<dbReference type="SUPFAM" id="SSF56300">
    <property type="entry name" value="Metallo-dependent phosphatases"/>
    <property type="match status" value="1"/>
</dbReference>
<dbReference type="Pfam" id="PF12850">
    <property type="entry name" value="Metallophos_2"/>
    <property type="match status" value="1"/>
</dbReference>
<dbReference type="InterPro" id="IPR000979">
    <property type="entry name" value="Phosphodiesterase_MJ0936/Vps29"/>
</dbReference>
<evidence type="ECO:0000313" key="4">
    <source>
        <dbReference type="EMBL" id="OUP59500.1"/>
    </source>
</evidence>
<keyword evidence="2" id="KW-0479">Metal-binding</keyword>
<reference evidence="5" key="1">
    <citation type="submission" date="2017-04" db="EMBL/GenBank/DDBJ databases">
        <title>Function of individual gut microbiota members based on whole genome sequencing of pure cultures obtained from chicken caecum.</title>
        <authorList>
            <person name="Medvecky M."/>
            <person name="Cejkova D."/>
            <person name="Polansky O."/>
            <person name="Karasova D."/>
            <person name="Kubasova T."/>
            <person name="Cizek A."/>
            <person name="Rychlik I."/>
        </authorList>
    </citation>
    <scope>NUCLEOTIDE SEQUENCE [LARGE SCALE GENOMIC DNA]</scope>
    <source>
        <strain evidence="5">An179</strain>
    </source>
</reference>
<evidence type="ECO:0000313" key="5">
    <source>
        <dbReference type="Proteomes" id="UP000195326"/>
    </source>
</evidence>
<dbReference type="InterPro" id="IPR041802">
    <property type="entry name" value="MPP_YfcE"/>
</dbReference>
<dbReference type="CDD" id="cd00841">
    <property type="entry name" value="MPP_YfcE"/>
    <property type="match status" value="1"/>
</dbReference>
<dbReference type="NCBIfam" id="TIGR00040">
    <property type="entry name" value="yfcE"/>
    <property type="match status" value="1"/>
</dbReference>
<dbReference type="AlphaFoldDB" id="A0A1Y4LUG8"/>
<comment type="similarity">
    <text evidence="1 2">Belongs to the metallophosphoesterase superfamily. YfcE family.</text>
</comment>
<dbReference type="STRING" id="501571.GCA_900143195_02817"/>
<gene>
    <name evidence="4" type="ORF">B5F15_05465</name>
</gene>
<comment type="cofactor">
    <cofactor evidence="2">
        <name>a divalent metal cation</name>
        <dbReference type="ChEBI" id="CHEBI:60240"/>
    </cofactor>
</comment>
<dbReference type="RefSeq" id="WP_016148124.1">
    <property type="nucleotide sequence ID" value="NZ_CABKSA010000002.1"/>
</dbReference>
<protein>
    <recommendedName>
        <fullName evidence="2">Phosphoesterase</fullName>
        <ecNumber evidence="2">3.1.4.-</ecNumber>
    </recommendedName>
</protein>
<feature type="domain" description="Calcineurin-like phosphoesterase" evidence="3">
    <location>
        <begin position="1"/>
        <end position="147"/>
    </location>
</feature>
<dbReference type="EMBL" id="NFKL01000006">
    <property type="protein sequence ID" value="OUP59500.1"/>
    <property type="molecule type" value="Genomic_DNA"/>
</dbReference>
<accession>A0A1Y4LUG8</accession>
<evidence type="ECO:0000256" key="2">
    <source>
        <dbReference type="RuleBase" id="RU362039"/>
    </source>
</evidence>
<sequence length="176" mass="19471">MKIVVISDSHGRMLDVYDAVERECPDAVIHLGDCYEDACELRHSYPDLPVYAVLGNNDWGADVPLQSVVTLEGVRIYLTHGHRDGACFSSPGNVPAHAAEQDCQLALFGHTHIVYHAKHGTVEVLNPGSISLPRRGVASYAVLTLNEGRVECITLHDTQGGLWDPEKKKQKKWGWF</sequence>
<dbReference type="PANTHER" id="PTHR11124">
    <property type="entry name" value="VACUOLAR SORTING PROTEIN VPS29"/>
    <property type="match status" value="1"/>
</dbReference>
<dbReference type="InterPro" id="IPR024654">
    <property type="entry name" value="Calcineurin-like_PHP_lpxH"/>
</dbReference>
<organism evidence="4 5">
    <name type="scientific">Butyricicoccus pullicaecorum</name>
    <dbReference type="NCBI Taxonomy" id="501571"/>
    <lineage>
        <taxon>Bacteria</taxon>
        <taxon>Bacillati</taxon>
        <taxon>Bacillota</taxon>
        <taxon>Clostridia</taxon>
        <taxon>Eubacteriales</taxon>
        <taxon>Butyricicoccaceae</taxon>
        <taxon>Butyricicoccus</taxon>
    </lineage>
</organism>
<dbReference type="GO" id="GO:0016787">
    <property type="term" value="F:hydrolase activity"/>
    <property type="evidence" value="ECO:0007669"/>
    <property type="project" value="UniProtKB-UniRule"/>
</dbReference>
<dbReference type="Proteomes" id="UP000195326">
    <property type="component" value="Unassembled WGS sequence"/>
</dbReference>
<dbReference type="InterPro" id="IPR029052">
    <property type="entry name" value="Metallo-depent_PP-like"/>
</dbReference>
<evidence type="ECO:0000259" key="3">
    <source>
        <dbReference type="Pfam" id="PF12850"/>
    </source>
</evidence>